<keyword evidence="5" id="KW-1185">Reference proteome</keyword>
<organism evidence="4 5">
    <name type="scientific">Rickenella mellea</name>
    <dbReference type="NCBI Taxonomy" id="50990"/>
    <lineage>
        <taxon>Eukaryota</taxon>
        <taxon>Fungi</taxon>
        <taxon>Dikarya</taxon>
        <taxon>Basidiomycota</taxon>
        <taxon>Agaricomycotina</taxon>
        <taxon>Agaricomycetes</taxon>
        <taxon>Hymenochaetales</taxon>
        <taxon>Rickenellaceae</taxon>
        <taxon>Rickenella</taxon>
    </lineage>
</organism>
<keyword evidence="1" id="KW-0677">Repeat</keyword>
<feature type="region of interest" description="Disordered" evidence="2">
    <location>
        <begin position="618"/>
        <end position="637"/>
    </location>
</feature>
<dbReference type="InterPro" id="IPR027417">
    <property type="entry name" value="P-loop_NTPase"/>
</dbReference>
<dbReference type="AlphaFoldDB" id="A0A4Y7PUW6"/>
<evidence type="ECO:0000259" key="3">
    <source>
        <dbReference type="Pfam" id="PF24883"/>
    </source>
</evidence>
<protein>
    <recommendedName>
        <fullName evidence="3">Nephrocystin 3-like N-terminal domain-containing protein</fullName>
    </recommendedName>
</protein>
<dbReference type="PANTHER" id="PTHR10039:SF14">
    <property type="entry name" value="NACHT DOMAIN-CONTAINING PROTEIN"/>
    <property type="match status" value="1"/>
</dbReference>
<dbReference type="Pfam" id="PF24883">
    <property type="entry name" value="NPHP3_N"/>
    <property type="match status" value="1"/>
</dbReference>
<evidence type="ECO:0000313" key="5">
    <source>
        <dbReference type="Proteomes" id="UP000294933"/>
    </source>
</evidence>
<proteinExistence type="predicted"/>
<dbReference type="STRING" id="50990.A0A4Y7PUW6"/>
<evidence type="ECO:0000313" key="4">
    <source>
        <dbReference type="EMBL" id="TDL18320.1"/>
    </source>
</evidence>
<dbReference type="Gene3D" id="3.40.50.300">
    <property type="entry name" value="P-loop containing nucleotide triphosphate hydrolases"/>
    <property type="match status" value="1"/>
</dbReference>
<dbReference type="PANTHER" id="PTHR10039">
    <property type="entry name" value="AMELOGENIN"/>
    <property type="match status" value="1"/>
</dbReference>
<evidence type="ECO:0000256" key="1">
    <source>
        <dbReference type="ARBA" id="ARBA00022737"/>
    </source>
</evidence>
<name>A0A4Y7PUW6_9AGAM</name>
<dbReference type="EMBL" id="ML170209">
    <property type="protein sequence ID" value="TDL18320.1"/>
    <property type="molecule type" value="Genomic_DNA"/>
</dbReference>
<accession>A0A4Y7PUW6</accession>
<gene>
    <name evidence="4" type="ORF">BD410DRAFT_793366</name>
</gene>
<reference evidence="4 5" key="1">
    <citation type="submission" date="2018-06" db="EMBL/GenBank/DDBJ databases">
        <title>A transcriptomic atlas of mushroom development highlights an independent origin of complex multicellularity.</title>
        <authorList>
            <consortium name="DOE Joint Genome Institute"/>
            <person name="Krizsan K."/>
            <person name="Almasi E."/>
            <person name="Merenyi Z."/>
            <person name="Sahu N."/>
            <person name="Viragh M."/>
            <person name="Koszo T."/>
            <person name="Mondo S."/>
            <person name="Kiss B."/>
            <person name="Balint B."/>
            <person name="Kues U."/>
            <person name="Barry K."/>
            <person name="Hegedus J.C."/>
            <person name="Henrissat B."/>
            <person name="Johnson J."/>
            <person name="Lipzen A."/>
            <person name="Ohm R."/>
            <person name="Nagy I."/>
            <person name="Pangilinan J."/>
            <person name="Yan J."/>
            <person name="Xiong Y."/>
            <person name="Grigoriev I.V."/>
            <person name="Hibbett D.S."/>
            <person name="Nagy L.G."/>
        </authorList>
    </citation>
    <scope>NUCLEOTIDE SEQUENCE [LARGE SCALE GENOMIC DNA]</scope>
    <source>
        <strain evidence="4 5">SZMC22713</strain>
    </source>
</reference>
<dbReference type="SUPFAM" id="SSF52540">
    <property type="entry name" value="P-loop containing nucleoside triphosphate hydrolases"/>
    <property type="match status" value="1"/>
</dbReference>
<feature type="domain" description="Nephrocystin 3-like N-terminal" evidence="3">
    <location>
        <begin position="52"/>
        <end position="218"/>
    </location>
</feature>
<dbReference type="InterPro" id="IPR056884">
    <property type="entry name" value="NPHP3-like_N"/>
</dbReference>
<sequence length="654" mass="73867">MKVIASAEVNETGLSILKILSELEELFGRLPSVPNATYNSLARNSVATCLKGTREEFLSKVHAWVENLNQPPVFWLSGLAGTGKTTIAQTIAEYYGERGRLGASFFYSRDQQDRREINHLFPTLALQLGDFSPSLRFLIAKAIKTDKMILRRNWKTQLRCLILEPLAGVMPSFRSPIVVVLDALDECENQETAAEIVRLLITKIHDANLPIKFFITSRPEIELRSMFTSSQTSPATRAVVLHEISESIVQDDLQLYLRMSLERIASKNSDVIKPGTWPTDGDIDRLVKKAGKLFIYAATIVKFLEKSRYKAPDHLRTILTADISSIRSSNPLAALDQLYSQILETAVMAGPEEPDDAASLISRIMGTVVLLFVRLSCQDLGSLLKLRELEVRGALVHLHSLLIVPRDNNLPVQSFHASLHDYLANNKRCTNPKLSIVPPQHHAMIARSCLERMRENLQELIHPVADPMHMVMTCKLNFSRIPRDIKYSCQFWISHLLQVGSPDDDLKRLTRDFIDTALLYWIVVLDAIAGIREQIYVLMAVEGLDFIDGASRTLLRFRIGIVRLKLYQGISFEDTWRKFEQCKQKSPNKPTSGRPLRWRALTDTQELVERLTVFNDVVGSGSDSGDDDQDVPHPRRLRSGRVGSVLTSFHTYQT</sequence>
<evidence type="ECO:0000256" key="2">
    <source>
        <dbReference type="SAM" id="MobiDB-lite"/>
    </source>
</evidence>
<dbReference type="Proteomes" id="UP000294933">
    <property type="component" value="Unassembled WGS sequence"/>
</dbReference>
<dbReference type="VEuPathDB" id="FungiDB:BD410DRAFT_793366"/>
<dbReference type="OrthoDB" id="3027122at2759"/>